<name>A0AAW0E2B1_9AGAR</name>
<dbReference type="Gene3D" id="3.80.10.10">
    <property type="entry name" value="Ribonuclease Inhibitor"/>
    <property type="match status" value="1"/>
</dbReference>
<protein>
    <recommendedName>
        <fullName evidence="1">F-box domain-containing protein</fullName>
    </recommendedName>
</protein>
<dbReference type="SUPFAM" id="SSF52047">
    <property type="entry name" value="RNI-like"/>
    <property type="match status" value="1"/>
</dbReference>
<dbReference type="SUPFAM" id="SSF81383">
    <property type="entry name" value="F-box domain"/>
    <property type="match status" value="1"/>
</dbReference>
<keyword evidence="3" id="KW-1185">Reference proteome</keyword>
<accession>A0AAW0E2B1</accession>
<dbReference type="EMBL" id="JAWWNJ010000004">
    <property type="protein sequence ID" value="KAK7057930.1"/>
    <property type="molecule type" value="Genomic_DNA"/>
</dbReference>
<gene>
    <name evidence="2" type="ORF">R3P38DRAFT_2680991</name>
</gene>
<evidence type="ECO:0000259" key="1">
    <source>
        <dbReference type="Pfam" id="PF12937"/>
    </source>
</evidence>
<proteinExistence type="predicted"/>
<evidence type="ECO:0000313" key="3">
    <source>
        <dbReference type="Proteomes" id="UP001362999"/>
    </source>
</evidence>
<dbReference type="InterPro" id="IPR036047">
    <property type="entry name" value="F-box-like_dom_sf"/>
</dbReference>
<dbReference type="InterPro" id="IPR001810">
    <property type="entry name" value="F-box_dom"/>
</dbReference>
<reference evidence="2 3" key="1">
    <citation type="journal article" date="2024" name="J Genomics">
        <title>Draft genome sequencing and assembly of Favolaschia claudopus CIRM-BRFM 2984 isolated from oak limbs.</title>
        <authorList>
            <person name="Navarro D."/>
            <person name="Drula E."/>
            <person name="Chaduli D."/>
            <person name="Cazenave R."/>
            <person name="Ahrendt S."/>
            <person name="Wang J."/>
            <person name="Lipzen A."/>
            <person name="Daum C."/>
            <person name="Barry K."/>
            <person name="Grigoriev I.V."/>
            <person name="Favel A."/>
            <person name="Rosso M.N."/>
            <person name="Martin F."/>
        </authorList>
    </citation>
    <scope>NUCLEOTIDE SEQUENCE [LARGE SCALE GENOMIC DNA]</scope>
    <source>
        <strain evidence="2 3">CIRM-BRFM 2984</strain>
    </source>
</reference>
<organism evidence="2 3">
    <name type="scientific">Favolaschia claudopus</name>
    <dbReference type="NCBI Taxonomy" id="2862362"/>
    <lineage>
        <taxon>Eukaryota</taxon>
        <taxon>Fungi</taxon>
        <taxon>Dikarya</taxon>
        <taxon>Basidiomycota</taxon>
        <taxon>Agaricomycotina</taxon>
        <taxon>Agaricomycetes</taxon>
        <taxon>Agaricomycetidae</taxon>
        <taxon>Agaricales</taxon>
        <taxon>Marasmiineae</taxon>
        <taxon>Mycenaceae</taxon>
        <taxon>Favolaschia</taxon>
    </lineage>
</organism>
<dbReference type="Gene3D" id="1.20.1280.50">
    <property type="match status" value="1"/>
</dbReference>
<evidence type="ECO:0000313" key="2">
    <source>
        <dbReference type="EMBL" id="KAK7057930.1"/>
    </source>
</evidence>
<dbReference type="AlphaFoldDB" id="A0AAW0E2B1"/>
<dbReference type="Pfam" id="PF12937">
    <property type="entry name" value="F-box-like"/>
    <property type="match status" value="1"/>
</dbReference>
<dbReference type="InterPro" id="IPR032675">
    <property type="entry name" value="LRR_dom_sf"/>
</dbReference>
<sequence>MTSSAKRILLGPYTSSFPVSTLLPSSGQYTQLLDIMRLNCTYNPHERDQIRGLIDAIPGEISRYDHELASRGRFSEVVVADRATLQNLLDRCRSAITSPIRKLPTEVLLLIFHEVCWAAVESCHPVFDQNRDQATPKEYRRLAGGDLANIAQVCYQWHMLVDSDPLLWTSITMDMRSWATEGDMEDVPESLFQASMLLHNALMRGNELPIDVEALVPRCHPFGLVALAQSSTRWRSANLLIDSVMAPCFKMVHHNLPFLERLRLRFIHEDTAEGPKDIVEYFSDAPQLKSLYYCGPVDVLQPLPMEQLLLFCCSQLVPEDMLPLIKLLPRLSHSIVIHLDLDAFAIDDRPLQLPLVESSLRDLSFATATVAGLGPRTLSQRVLGEILDALKLPSLARFSLLYALREEPILWPHSQGLAFFQRSRCQGHSQLETLHLHHVIITEEELIECLHELPTLRDLYVTDHADVVLPNNPRHVLITDTLLQRLSPNPDDIPGSLVPMLASVHFKTVGKFSDAVLLEFIEKRVGAVAYWDLENEPFDCCVSWILGYIRGLGQQQAAAIENMAQNGELEFTMRVDM</sequence>
<dbReference type="Proteomes" id="UP001362999">
    <property type="component" value="Unassembled WGS sequence"/>
</dbReference>
<comment type="caution">
    <text evidence="2">The sequence shown here is derived from an EMBL/GenBank/DDBJ whole genome shotgun (WGS) entry which is preliminary data.</text>
</comment>
<feature type="domain" description="F-box" evidence="1">
    <location>
        <begin position="101"/>
        <end position="172"/>
    </location>
</feature>